<organism evidence="2 3">
    <name type="scientific">Funneliformis mosseae</name>
    <name type="common">Endomycorrhizal fungus</name>
    <name type="synonym">Glomus mosseae</name>
    <dbReference type="NCBI Taxonomy" id="27381"/>
    <lineage>
        <taxon>Eukaryota</taxon>
        <taxon>Fungi</taxon>
        <taxon>Fungi incertae sedis</taxon>
        <taxon>Mucoromycota</taxon>
        <taxon>Glomeromycotina</taxon>
        <taxon>Glomeromycetes</taxon>
        <taxon>Glomerales</taxon>
        <taxon>Glomeraceae</taxon>
        <taxon>Funneliformis</taxon>
    </lineage>
</organism>
<reference evidence="2" key="1">
    <citation type="submission" date="2021-06" db="EMBL/GenBank/DDBJ databases">
        <authorList>
            <person name="Kallberg Y."/>
            <person name="Tangrot J."/>
            <person name="Rosling A."/>
        </authorList>
    </citation>
    <scope>NUCLEOTIDE SEQUENCE</scope>
    <source>
        <strain evidence="2">87-6 pot B 2015</strain>
    </source>
</reference>
<feature type="region of interest" description="Disordered" evidence="1">
    <location>
        <begin position="1"/>
        <end position="23"/>
    </location>
</feature>
<feature type="region of interest" description="Disordered" evidence="1">
    <location>
        <begin position="65"/>
        <end position="86"/>
    </location>
</feature>
<comment type="caution">
    <text evidence="2">The sequence shown here is derived from an EMBL/GenBank/DDBJ whole genome shotgun (WGS) entry which is preliminary data.</text>
</comment>
<proteinExistence type="predicted"/>
<name>A0A9N8V8V9_FUNMO</name>
<protein>
    <submittedName>
        <fullName evidence="2">13648_t:CDS:1</fullName>
    </submittedName>
</protein>
<accession>A0A9N8V8V9</accession>
<evidence type="ECO:0000313" key="3">
    <source>
        <dbReference type="Proteomes" id="UP000789375"/>
    </source>
</evidence>
<evidence type="ECO:0000313" key="2">
    <source>
        <dbReference type="EMBL" id="CAG8447081.1"/>
    </source>
</evidence>
<sequence>MLQVLDSDIQPSNSSTSKVSENVNLSCPISDPVIHNQKRVSGEAGHVSEISETACSEKILPEVNTPSIPQITPAKADNNDLTDLKEEDFYGGGGEYHDQTTATAIFTNTAIVTNTVVFPMTAA</sequence>
<dbReference type="EMBL" id="CAJVPP010000142">
    <property type="protein sequence ID" value="CAG8447081.1"/>
    <property type="molecule type" value="Genomic_DNA"/>
</dbReference>
<evidence type="ECO:0000256" key="1">
    <source>
        <dbReference type="SAM" id="MobiDB-lite"/>
    </source>
</evidence>
<dbReference type="Proteomes" id="UP000789375">
    <property type="component" value="Unassembled WGS sequence"/>
</dbReference>
<dbReference type="AlphaFoldDB" id="A0A9N8V8V9"/>
<keyword evidence="3" id="KW-1185">Reference proteome</keyword>
<gene>
    <name evidence="2" type="ORF">FMOSSE_LOCUS1250</name>
</gene>
<feature type="compositionally biased region" description="Polar residues" evidence="1">
    <location>
        <begin position="9"/>
        <end position="23"/>
    </location>
</feature>